<proteinExistence type="inferred from homology"/>
<keyword evidence="4 10" id="KW-0808">Transferase</keyword>
<evidence type="ECO:0000256" key="2">
    <source>
        <dbReference type="ARBA" id="ARBA00006464"/>
    </source>
</evidence>
<dbReference type="PANTHER" id="PTHR30576">
    <property type="entry name" value="COLANIC BIOSYNTHESIS UDP-GLUCOSE LIPID CARRIER TRANSFERASE"/>
    <property type="match status" value="1"/>
</dbReference>
<name>A0A9X4KS02_9BACL</name>
<evidence type="ECO:0000313" key="10">
    <source>
        <dbReference type="EMBL" id="MDG0809613.1"/>
    </source>
</evidence>
<dbReference type="GO" id="GO:0005886">
    <property type="term" value="C:plasma membrane"/>
    <property type="evidence" value="ECO:0007669"/>
    <property type="project" value="UniProtKB-SubCell"/>
</dbReference>
<sequence length="238" mass="26727">MSLVGNELEIASRATATTSAQPIVQSTVQKSGTNYLFLSAKRAIDLLGSGIGLILLSPVFAVIAILVKLEDPKGPVFFKQHRIGKGASLFNIYKFRSMNTNSEQLLREDKALYAKYVASNYKLEPDEDPRITRIGRFLRKTSLDELPQLFNVLKGEMSLVGPRPVVAQELKEYRDKKREFLSVKPGITGYWQVSGRSDVGYPERVDLELYYVYNKSLALDIKILFATVRSVLLKKGAY</sequence>
<dbReference type="EMBL" id="JAPDIA010000003">
    <property type="protein sequence ID" value="MDG0809613.1"/>
    <property type="molecule type" value="Genomic_DNA"/>
</dbReference>
<comment type="caution">
    <text evidence="10">The sequence shown here is derived from an EMBL/GenBank/DDBJ whole genome shotgun (WGS) entry which is preliminary data.</text>
</comment>
<dbReference type="PANTHER" id="PTHR30576:SF4">
    <property type="entry name" value="UNDECAPRENYL-PHOSPHATE GALACTOSE PHOSPHOTRANSFERASE"/>
    <property type="match status" value="1"/>
</dbReference>
<dbReference type="AlphaFoldDB" id="A0A9X4KS02"/>
<dbReference type="Pfam" id="PF02397">
    <property type="entry name" value="Bac_transf"/>
    <property type="match status" value="1"/>
</dbReference>
<comment type="subcellular location">
    <subcellularLocation>
        <location evidence="1">Cell membrane</location>
    </subcellularLocation>
</comment>
<evidence type="ECO:0000256" key="7">
    <source>
        <dbReference type="ARBA" id="ARBA00023136"/>
    </source>
</evidence>
<dbReference type="Proteomes" id="UP001153404">
    <property type="component" value="Unassembled WGS sequence"/>
</dbReference>
<keyword evidence="6 8" id="KW-1133">Transmembrane helix</keyword>
<comment type="similarity">
    <text evidence="2">Belongs to the bacterial sugar transferase family.</text>
</comment>
<keyword evidence="3" id="KW-1003">Cell membrane</keyword>
<evidence type="ECO:0000256" key="5">
    <source>
        <dbReference type="ARBA" id="ARBA00022692"/>
    </source>
</evidence>
<evidence type="ECO:0000256" key="4">
    <source>
        <dbReference type="ARBA" id="ARBA00022679"/>
    </source>
</evidence>
<accession>A0A9X4KS02</accession>
<keyword evidence="11" id="KW-1185">Reference proteome</keyword>
<evidence type="ECO:0000259" key="9">
    <source>
        <dbReference type="Pfam" id="PF02397"/>
    </source>
</evidence>
<keyword evidence="5 8" id="KW-0812">Transmembrane</keyword>
<protein>
    <submittedName>
        <fullName evidence="10">Sugar transferase</fullName>
    </submittedName>
</protein>
<evidence type="ECO:0000313" key="11">
    <source>
        <dbReference type="Proteomes" id="UP001153404"/>
    </source>
</evidence>
<dbReference type="GO" id="GO:0016780">
    <property type="term" value="F:phosphotransferase activity, for other substituted phosphate groups"/>
    <property type="evidence" value="ECO:0007669"/>
    <property type="project" value="TreeGrafter"/>
</dbReference>
<gene>
    <name evidence="10" type="ORF">OMP40_09855</name>
</gene>
<organism evidence="10 11">
    <name type="scientific">Cohnella rhizosphaerae</name>
    <dbReference type="NCBI Taxonomy" id="1457232"/>
    <lineage>
        <taxon>Bacteria</taxon>
        <taxon>Bacillati</taxon>
        <taxon>Bacillota</taxon>
        <taxon>Bacilli</taxon>
        <taxon>Bacillales</taxon>
        <taxon>Paenibacillaceae</taxon>
        <taxon>Cohnella</taxon>
    </lineage>
</organism>
<keyword evidence="7 8" id="KW-0472">Membrane</keyword>
<dbReference type="InterPro" id="IPR003362">
    <property type="entry name" value="Bact_transf"/>
</dbReference>
<dbReference type="RefSeq" id="WP_277531014.1">
    <property type="nucleotide sequence ID" value="NZ_JAPDIA010000003.1"/>
</dbReference>
<evidence type="ECO:0000256" key="3">
    <source>
        <dbReference type="ARBA" id="ARBA00022475"/>
    </source>
</evidence>
<evidence type="ECO:0000256" key="1">
    <source>
        <dbReference type="ARBA" id="ARBA00004236"/>
    </source>
</evidence>
<reference evidence="10" key="1">
    <citation type="submission" date="2022-10" db="EMBL/GenBank/DDBJ databases">
        <title>Comparative genomic analysis of Cohnella hashimotonis sp. nov., isolated from the International Space Station.</title>
        <authorList>
            <person name="Simpson A."/>
            <person name="Venkateswaran K."/>
        </authorList>
    </citation>
    <scope>NUCLEOTIDE SEQUENCE</scope>
    <source>
        <strain evidence="10">DSM 28161</strain>
    </source>
</reference>
<feature type="domain" description="Bacterial sugar transferase" evidence="9">
    <location>
        <begin position="41"/>
        <end position="232"/>
    </location>
</feature>
<evidence type="ECO:0000256" key="8">
    <source>
        <dbReference type="SAM" id="Phobius"/>
    </source>
</evidence>
<feature type="transmembrane region" description="Helical" evidence="8">
    <location>
        <begin position="46"/>
        <end position="67"/>
    </location>
</feature>
<evidence type="ECO:0000256" key="6">
    <source>
        <dbReference type="ARBA" id="ARBA00022989"/>
    </source>
</evidence>